<proteinExistence type="predicted"/>
<accession>A0A6J6SPL2</accession>
<evidence type="ECO:0000313" key="2">
    <source>
        <dbReference type="EMBL" id="CAB4736119.1"/>
    </source>
</evidence>
<sequence>MSDLGQHPLDRVVEALSVALDQGHDISLIGLDQAATAAAIRRLGAMSARLAELTATVLRHGADVQVQDTRCATSMTAWLAAETRTSHTHAHRGVKLAEELGRWHRVAEVLSTGAANVEQAAVLIHALDALPDDLDPALVEKCELHLVGLVGDFGPKQLRVLGRHVLAVVSPEIGEAHDAKLLADEERRAGEKARLSMGRDGHGSVHGRFTIPELHAAMLEKALLALTYNDHDPAQRAKPSPQRQGEAFCELLERVRDRDVPTVGGTGATVVVTMTLDSLLGGLTEAVLDNGDRISAATARRLACESGIVPVVLGGRSEVLDLGRRRRYHSKAQRIAIATRDHHCTAEGCDAAAARCHVHHDNPWALGGHTTVREGRLLCPKHHRAVHDPARSLRLRT</sequence>
<protein>
    <submittedName>
        <fullName evidence="2">Unannotated protein</fullName>
    </submittedName>
</protein>
<feature type="domain" description="HNH nuclease" evidence="1">
    <location>
        <begin position="332"/>
        <end position="384"/>
    </location>
</feature>
<dbReference type="InterPro" id="IPR003615">
    <property type="entry name" value="HNH_nuc"/>
</dbReference>
<evidence type="ECO:0000259" key="1">
    <source>
        <dbReference type="SMART" id="SM00507"/>
    </source>
</evidence>
<dbReference type="Pfam" id="PF02720">
    <property type="entry name" value="DUF222"/>
    <property type="match status" value="1"/>
</dbReference>
<dbReference type="AlphaFoldDB" id="A0A6J6SPL2"/>
<name>A0A6J6SPL2_9ZZZZ</name>
<dbReference type="InterPro" id="IPR003870">
    <property type="entry name" value="DUF222"/>
</dbReference>
<reference evidence="2" key="1">
    <citation type="submission" date="2020-05" db="EMBL/GenBank/DDBJ databases">
        <authorList>
            <person name="Chiriac C."/>
            <person name="Salcher M."/>
            <person name="Ghai R."/>
            <person name="Kavagutti S V."/>
        </authorList>
    </citation>
    <scope>NUCLEOTIDE SEQUENCE</scope>
</reference>
<dbReference type="CDD" id="cd00085">
    <property type="entry name" value="HNHc"/>
    <property type="match status" value="1"/>
</dbReference>
<dbReference type="SMART" id="SM00507">
    <property type="entry name" value="HNHc"/>
    <property type="match status" value="1"/>
</dbReference>
<gene>
    <name evidence="2" type="ORF">UFOPK2761_00919</name>
</gene>
<organism evidence="2">
    <name type="scientific">freshwater metagenome</name>
    <dbReference type="NCBI Taxonomy" id="449393"/>
    <lineage>
        <taxon>unclassified sequences</taxon>
        <taxon>metagenomes</taxon>
        <taxon>ecological metagenomes</taxon>
    </lineage>
</organism>
<dbReference type="EMBL" id="CAEZYQ010000005">
    <property type="protein sequence ID" value="CAB4736119.1"/>
    <property type="molecule type" value="Genomic_DNA"/>
</dbReference>